<feature type="transmembrane region" description="Helical" evidence="1">
    <location>
        <begin position="106"/>
        <end position="127"/>
    </location>
</feature>
<dbReference type="EMBL" id="UHFX01000003">
    <property type="protein sequence ID" value="SUO03240.1"/>
    <property type="molecule type" value="Genomic_DNA"/>
</dbReference>
<feature type="transmembrane region" description="Helical" evidence="1">
    <location>
        <begin position="12"/>
        <end position="30"/>
    </location>
</feature>
<organism evidence="2 3">
    <name type="scientific">Faecalicoccus pleomorphus</name>
    <dbReference type="NCBI Taxonomy" id="1323"/>
    <lineage>
        <taxon>Bacteria</taxon>
        <taxon>Bacillati</taxon>
        <taxon>Bacillota</taxon>
        <taxon>Erysipelotrichia</taxon>
        <taxon>Erysipelotrichales</taxon>
        <taxon>Erysipelotrichaceae</taxon>
        <taxon>Faecalicoccus</taxon>
    </lineage>
</organism>
<accession>A0A380LL16</accession>
<dbReference type="AlphaFoldDB" id="A0A380LL16"/>
<feature type="transmembrane region" description="Helical" evidence="1">
    <location>
        <begin position="67"/>
        <end position="85"/>
    </location>
</feature>
<sequence length="170" mass="20005">MSGPRNDPATFPLEFVAILIIVVLCMIAYIRCLKKGLITDSYLYIVFDTLFTLLFITFSLIYIRSYFLILVLFLIYTIYGWLYIAQFKKPLSSDKIKEYSKTKMKIYLIGFVVKDILSIVLMCIYLYSGSYLLQGMLGLPIYIFYISVYLLWIYKNFRGKLRLFLSKKKA</sequence>
<protein>
    <submittedName>
        <fullName evidence="2">Uncharacterized protein</fullName>
    </submittedName>
</protein>
<evidence type="ECO:0000313" key="2">
    <source>
        <dbReference type="EMBL" id="SUO03240.1"/>
    </source>
</evidence>
<dbReference type="GeneID" id="77461093"/>
<keyword evidence="1" id="KW-0472">Membrane</keyword>
<gene>
    <name evidence="2" type="ORF">NCTC11087_00094</name>
</gene>
<dbReference type="Proteomes" id="UP000255523">
    <property type="component" value="Unassembled WGS sequence"/>
</dbReference>
<evidence type="ECO:0000313" key="3">
    <source>
        <dbReference type="Proteomes" id="UP000255523"/>
    </source>
</evidence>
<keyword evidence="1" id="KW-0812">Transmembrane</keyword>
<keyword evidence="1" id="KW-1133">Transmembrane helix</keyword>
<feature type="transmembrane region" description="Helical" evidence="1">
    <location>
        <begin position="42"/>
        <end position="61"/>
    </location>
</feature>
<feature type="transmembrane region" description="Helical" evidence="1">
    <location>
        <begin position="133"/>
        <end position="154"/>
    </location>
</feature>
<name>A0A380LL16_9FIRM</name>
<evidence type="ECO:0000256" key="1">
    <source>
        <dbReference type="SAM" id="Phobius"/>
    </source>
</evidence>
<keyword evidence="3" id="KW-1185">Reference proteome</keyword>
<proteinExistence type="predicted"/>
<dbReference type="RefSeq" id="WP_022790785.1">
    <property type="nucleotide sequence ID" value="NZ_UHFX01000003.1"/>
</dbReference>
<reference evidence="2 3" key="1">
    <citation type="submission" date="2018-06" db="EMBL/GenBank/DDBJ databases">
        <authorList>
            <consortium name="Pathogen Informatics"/>
            <person name="Doyle S."/>
        </authorList>
    </citation>
    <scope>NUCLEOTIDE SEQUENCE [LARGE SCALE GENOMIC DNA]</scope>
    <source>
        <strain evidence="2 3">NCTC11087</strain>
    </source>
</reference>